<keyword evidence="1" id="KW-1133">Transmembrane helix</keyword>
<reference evidence="2" key="1">
    <citation type="submission" date="2020-10" db="EMBL/GenBank/DDBJ databases">
        <authorList>
            <person name="Gilroy R."/>
        </authorList>
    </citation>
    <scope>NUCLEOTIDE SEQUENCE</scope>
    <source>
        <strain evidence="2">1370</strain>
    </source>
</reference>
<organism evidence="2 3">
    <name type="scientific">Candidatus Faeciplasma avium</name>
    <dbReference type="NCBI Taxonomy" id="2840798"/>
    <lineage>
        <taxon>Bacteria</taxon>
        <taxon>Bacillati</taxon>
        <taxon>Bacillota</taxon>
        <taxon>Clostridia</taxon>
        <taxon>Eubacteriales</taxon>
        <taxon>Oscillospiraceae</taxon>
        <taxon>Oscillospiraceae incertae sedis</taxon>
        <taxon>Candidatus Faeciplasma</taxon>
    </lineage>
</organism>
<dbReference type="EMBL" id="DVOL01000036">
    <property type="protein sequence ID" value="HIV10594.1"/>
    <property type="molecule type" value="Genomic_DNA"/>
</dbReference>
<dbReference type="NCBIfam" id="TIGR02893">
    <property type="entry name" value="spore_yabQ"/>
    <property type="match status" value="1"/>
</dbReference>
<sequence>MSPAEELYMGVGRELPAALLAFLLGGVLGGVYELFRTPRAASRHPAAAVFAEDIIFCLIFAVSYYSFSVQVTMGIMRLYSLVLMLLGFFAYLWTLGRAVSKIADTIIRGGRIAADFLGKMFKKATEHLYTMPLFDKSSKKAD</sequence>
<feature type="transmembrane region" description="Helical" evidence="1">
    <location>
        <begin position="73"/>
        <end position="93"/>
    </location>
</feature>
<evidence type="ECO:0000313" key="2">
    <source>
        <dbReference type="EMBL" id="HIV10594.1"/>
    </source>
</evidence>
<dbReference type="InterPro" id="IPR019074">
    <property type="entry name" value="YabQ"/>
</dbReference>
<evidence type="ECO:0000256" key="1">
    <source>
        <dbReference type="SAM" id="Phobius"/>
    </source>
</evidence>
<comment type="caution">
    <text evidence="2">The sequence shown here is derived from an EMBL/GenBank/DDBJ whole genome shotgun (WGS) entry which is preliminary data.</text>
</comment>
<protein>
    <submittedName>
        <fullName evidence="2">Spore cortex biosynthesis protein YabQ</fullName>
    </submittedName>
</protein>
<gene>
    <name evidence="2" type="ORF">IAD28_02725</name>
</gene>
<keyword evidence="1" id="KW-0812">Transmembrane</keyword>
<keyword evidence="1" id="KW-0472">Membrane</keyword>
<evidence type="ECO:0000313" key="3">
    <source>
        <dbReference type="Proteomes" id="UP000823960"/>
    </source>
</evidence>
<dbReference type="Pfam" id="PF09578">
    <property type="entry name" value="Spore_YabQ"/>
    <property type="match status" value="1"/>
</dbReference>
<feature type="transmembrane region" description="Helical" evidence="1">
    <location>
        <begin position="15"/>
        <end position="35"/>
    </location>
</feature>
<reference evidence="2" key="2">
    <citation type="journal article" date="2021" name="PeerJ">
        <title>Extensive microbial diversity within the chicken gut microbiome revealed by metagenomics and culture.</title>
        <authorList>
            <person name="Gilroy R."/>
            <person name="Ravi A."/>
            <person name="Getino M."/>
            <person name="Pursley I."/>
            <person name="Horton D.L."/>
            <person name="Alikhan N.F."/>
            <person name="Baker D."/>
            <person name="Gharbi K."/>
            <person name="Hall N."/>
            <person name="Watson M."/>
            <person name="Adriaenssens E.M."/>
            <person name="Foster-Nyarko E."/>
            <person name="Jarju S."/>
            <person name="Secka A."/>
            <person name="Antonio M."/>
            <person name="Oren A."/>
            <person name="Chaudhuri R.R."/>
            <person name="La Ragione R."/>
            <person name="Hildebrand F."/>
            <person name="Pallen M.J."/>
        </authorList>
    </citation>
    <scope>NUCLEOTIDE SEQUENCE</scope>
    <source>
        <strain evidence="2">1370</strain>
    </source>
</reference>
<name>A0A9D1NPP3_9FIRM</name>
<dbReference type="AlphaFoldDB" id="A0A9D1NPP3"/>
<dbReference type="Proteomes" id="UP000823960">
    <property type="component" value="Unassembled WGS sequence"/>
</dbReference>
<feature type="transmembrane region" description="Helical" evidence="1">
    <location>
        <begin position="47"/>
        <end position="67"/>
    </location>
</feature>
<accession>A0A9D1NPP3</accession>
<proteinExistence type="predicted"/>